<name>A0ABN8YAE9_RANTA</name>
<reference evidence="2" key="1">
    <citation type="submission" date="2023-04" db="EMBL/GenBank/DDBJ databases">
        <authorList>
            <consortium name="ELIXIR-Norway"/>
        </authorList>
    </citation>
    <scope>NUCLEOTIDE SEQUENCE [LARGE SCALE GENOMIC DNA]</scope>
</reference>
<evidence type="ECO:0000256" key="1">
    <source>
        <dbReference type="SAM" id="MobiDB-lite"/>
    </source>
</evidence>
<feature type="compositionally biased region" description="Basic residues" evidence="1">
    <location>
        <begin position="1"/>
        <end position="13"/>
    </location>
</feature>
<gene>
    <name evidence="2" type="ORF">MRATA1EN1_LOCUS6932</name>
</gene>
<feature type="region of interest" description="Disordered" evidence="1">
    <location>
        <begin position="71"/>
        <end position="97"/>
    </location>
</feature>
<proteinExistence type="predicted"/>
<evidence type="ECO:0000313" key="2">
    <source>
        <dbReference type="EMBL" id="CAI9157970.1"/>
    </source>
</evidence>
<feature type="region of interest" description="Disordered" evidence="1">
    <location>
        <begin position="1"/>
        <end position="27"/>
    </location>
</feature>
<dbReference type="Proteomes" id="UP001176941">
    <property type="component" value="Chromosome 16"/>
</dbReference>
<evidence type="ECO:0000313" key="3">
    <source>
        <dbReference type="Proteomes" id="UP001176941"/>
    </source>
</evidence>
<keyword evidence="3" id="KW-1185">Reference proteome</keyword>
<feature type="compositionally biased region" description="Basic and acidic residues" evidence="1">
    <location>
        <begin position="72"/>
        <end position="84"/>
    </location>
</feature>
<organism evidence="2 3">
    <name type="scientific">Rangifer tarandus platyrhynchus</name>
    <name type="common">Svalbard reindeer</name>
    <dbReference type="NCBI Taxonomy" id="3082113"/>
    <lineage>
        <taxon>Eukaryota</taxon>
        <taxon>Metazoa</taxon>
        <taxon>Chordata</taxon>
        <taxon>Craniata</taxon>
        <taxon>Vertebrata</taxon>
        <taxon>Euteleostomi</taxon>
        <taxon>Mammalia</taxon>
        <taxon>Eutheria</taxon>
        <taxon>Laurasiatheria</taxon>
        <taxon>Artiodactyla</taxon>
        <taxon>Ruminantia</taxon>
        <taxon>Pecora</taxon>
        <taxon>Cervidae</taxon>
        <taxon>Odocoileinae</taxon>
        <taxon>Rangifer</taxon>
    </lineage>
</organism>
<sequence>MRRPRRAGARPSRRLQDPVAPPAEAEGAGAGRLSGLIYFSCLPLQPFPEGWVFTLFPPGLLLLSEQPPALIAERRQEPEPRRPDTTSIPGRQVPAPGVRCCTFASGRVDTARDLDSTRAPPPGFHCHLCPFRLIRPLLS</sequence>
<protein>
    <submittedName>
        <fullName evidence="2">Uncharacterized protein</fullName>
    </submittedName>
</protein>
<dbReference type="EMBL" id="OX459952">
    <property type="protein sequence ID" value="CAI9157970.1"/>
    <property type="molecule type" value="Genomic_DNA"/>
</dbReference>
<accession>A0ABN8YAE9</accession>